<feature type="coiled-coil region" evidence="10">
    <location>
        <begin position="250"/>
        <end position="295"/>
    </location>
</feature>
<reference evidence="13 17" key="2">
    <citation type="submission" date="2018-12" db="EMBL/GenBank/DDBJ databases">
        <title>Characterization and Draft Genome of Vibrio anguillarum J360 Marine Pathogen Isolated from an Outbreak in Lumpfish (Cyclopterus lumpus).</title>
        <authorList>
            <person name="Vasquez J.I."/>
            <person name="Cao T."/>
            <person name="Chakraborty S."/>
            <person name="Gnanagobal H."/>
            <person name="Wescot J."/>
            <person name="Boyce D."/>
            <person name="Santander J."/>
        </authorList>
    </citation>
    <scope>NUCLEOTIDE SEQUENCE [LARGE SCALE GENOMIC DNA]</scope>
    <source>
        <strain evidence="13 17">J360</strain>
    </source>
</reference>
<dbReference type="InterPro" id="IPR004089">
    <property type="entry name" value="MCPsignal_dom"/>
</dbReference>
<organism evidence="15 16">
    <name type="scientific">Vibrio anguillarum</name>
    <name type="common">Listonella anguillarum</name>
    <dbReference type="NCBI Taxonomy" id="55601"/>
    <lineage>
        <taxon>Bacteria</taxon>
        <taxon>Pseudomonadati</taxon>
        <taxon>Pseudomonadota</taxon>
        <taxon>Gammaproteobacteria</taxon>
        <taxon>Vibrionales</taxon>
        <taxon>Vibrionaceae</taxon>
        <taxon>Vibrio</taxon>
    </lineage>
</organism>
<keyword evidence="5 11" id="KW-0812">Transmembrane</keyword>
<reference evidence="15" key="4">
    <citation type="submission" date="2021-05" db="EMBL/GenBank/DDBJ databases">
        <authorList>
            <person name="Kalatzis P.G."/>
            <person name="Castillo D."/>
            <person name="D'Alvise P."/>
            <person name="Middelboe M."/>
            <person name="Gram L."/>
        </authorList>
    </citation>
    <scope>NUCLEOTIDE SEQUENCE</scope>
    <source>
        <strain evidence="15">90-11-286</strain>
    </source>
</reference>
<dbReference type="EMBL" id="CP034672">
    <property type="protein sequence ID" value="AZS23701.1"/>
    <property type="molecule type" value="Genomic_DNA"/>
</dbReference>
<gene>
    <name evidence="13" type="ORF">DYL72_00635</name>
    <name evidence="14" type="ORF">EAY07_14800</name>
    <name evidence="15" type="ORF">PL14_04560</name>
</gene>
<comment type="subcellular location">
    <subcellularLocation>
        <location evidence="1">Cell membrane</location>
        <topology evidence="1">Multi-pass membrane protein</topology>
    </subcellularLocation>
</comment>
<evidence type="ECO:0000256" key="8">
    <source>
        <dbReference type="ARBA" id="ARBA00023224"/>
    </source>
</evidence>
<evidence type="ECO:0000256" key="10">
    <source>
        <dbReference type="SAM" id="Coils"/>
    </source>
</evidence>
<dbReference type="STRING" id="55601.AA407_06445"/>
<name>A0A191W405_VIBAN</name>
<keyword evidence="2" id="KW-1003">Cell membrane</keyword>
<evidence type="ECO:0000313" key="14">
    <source>
        <dbReference type="EMBL" id="MBF4273271.1"/>
    </source>
</evidence>
<keyword evidence="7 11" id="KW-0472">Membrane</keyword>
<dbReference type="GO" id="GO:0005886">
    <property type="term" value="C:plasma membrane"/>
    <property type="evidence" value="ECO:0007669"/>
    <property type="project" value="UniProtKB-SubCell"/>
</dbReference>
<evidence type="ECO:0000256" key="11">
    <source>
        <dbReference type="SAM" id="Phobius"/>
    </source>
</evidence>
<evidence type="ECO:0000256" key="3">
    <source>
        <dbReference type="ARBA" id="ARBA00022481"/>
    </source>
</evidence>
<dbReference type="EMBL" id="RDOM01000044">
    <property type="protein sequence ID" value="MBF4273271.1"/>
    <property type="molecule type" value="Genomic_DNA"/>
</dbReference>
<dbReference type="Gene3D" id="1.10.287.950">
    <property type="entry name" value="Methyl-accepting chemotaxis protein"/>
    <property type="match status" value="1"/>
</dbReference>
<dbReference type="SUPFAM" id="SSF58104">
    <property type="entry name" value="Methyl-accepting chemotaxis protein (MCP) signaling domain"/>
    <property type="match status" value="1"/>
</dbReference>
<proteinExistence type="predicted"/>
<evidence type="ECO:0000256" key="5">
    <source>
        <dbReference type="ARBA" id="ARBA00022692"/>
    </source>
</evidence>
<evidence type="ECO:0000256" key="2">
    <source>
        <dbReference type="ARBA" id="ARBA00022475"/>
    </source>
</evidence>
<dbReference type="RefSeq" id="WP_013856758.1">
    <property type="nucleotide sequence ID" value="NZ_AJYU02000252.1"/>
</dbReference>
<keyword evidence="10" id="KW-0175">Coiled coil</keyword>
<reference evidence="14 18" key="3">
    <citation type="journal article" date="2021" name="PeerJ">
        <title>Analysis of 44 Vibrio anguillarum genomes reveals high genetic diversity.</title>
        <authorList>
            <person name="Hansen M.J."/>
            <person name="Dalsgaard I."/>
        </authorList>
    </citation>
    <scope>NUCLEOTIDE SEQUENCE [LARGE SCALE GENOMIC DNA]</scope>
    <source>
        <strain evidence="14 18">17-16730-2A</strain>
    </source>
</reference>
<evidence type="ECO:0000313" key="17">
    <source>
        <dbReference type="Proteomes" id="UP000256923"/>
    </source>
</evidence>
<dbReference type="GO" id="GO:0007165">
    <property type="term" value="P:signal transduction"/>
    <property type="evidence" value="ECO:0007669"/>
    <property type="project" value="UniProtKB-KW"/>
</dbReference>
<feature type="domain" description="Methyl-accepting transducer" evidence="12">
    <location>
        <begin position="145"/>
        <end position="338"/>
    </location>
</feature>
<keyword evidence="8 9" id="KW-0807">Transducer</keyword>
<dbReference type="Pfam" id="PF00015">
    <property type="entry name" value="MCPsignal"/>
    <property type="match status" value="1"/>
</dbReference>
<evidence type="ECO:0000256" key="6">
    <source>
        <dbReference type="ARBA" id="ARBA00022989"/>
    </source>
</evidence>
<keyword evidence="3" id="KW-0488">Methylation</keyword>
<dbReference type="GO" id="GO:0006935">
    <property type="term" value="P:chemotaxis"/>
    <property type="evidence" value="ECO:0007669"/>
    <property type="project" value="UniProtKB-KW"/>
</dbReference>
<dbReference type="AlphaFoldDB" id="A0A191W405"/>
<reference evidence="15 16" key="1">
    <citation type="journal article" date="2017" name="J. Fish Dis.">
        <title>Comparative assessment of Vibrio virulence in marine fish larvae.</title>
        <authorList>
            <person name="Ronneseth A."/>
            <person name="Castillo D."/>
            <person name="D'Alvise P."/>
            <person name="Tonnesen O."/>
            <person name="Haugland G."/>
            <person name="Grotkjaer T."/>
            <person name="Engell-Sorensen K."/>
            <person name="Norremark L."/>
            <person name="Bergh O."/>
            <person name="Wergeland H.I."/>
            <person name="Gram L."/>
        </authorList>
    </citation>
    <scope>NUCLEOTIDE SEQUENCE [LARGE SCALE GENOMIC DNA]</scope>
    <source>
        <strain evidence="15 16">90-11-286</strain>
    </source>
</reference>
<dbReference type="EMBL" id="JAHGUI010000017">
    <property type="protein sequence ID" value="MBT2917952.1"/>
    <property type="molecule type" value="Genomic_DNA"/>
</dbReference>
<protein>
    <submittedName>
        <fullName evidence="15">Chemotaxis protein</fullName>
    </submittedName>
</protein>
<dbReference type="PROSITE" id="PS50111">
    <property type="entry name" value="CHEMOTAXIS_TRANSDUC_2"/>
    <property type="match status" value="1"/>
</dbReference>
<evidence type="ECO:0000259" key="12">
    <source>
        <dbReference type="PROSITE" id="PS50111"/>
    </source>
</evidence>
<dbReference type="PANTHER" id="PTHR32089">
    <property type="entry name" value="METHYL-ACCEPTING CHEMOTAXIS PROTEIN MCPB"/>
    <property type="match status" value="1"/>
</dbReference>
<keyword evidence="4" id="KW-0145">Chemotaxis</keyword>
<evidence type="ECO:0000313" key="13">
    <source>
        <dbReference type="EMBL" id="AZS23701.1"/>
    </source>
</evidence>
<keyword evidence="6 11" id="KW-1133">Transmembrane helix</keyword>
<evidence type="ECO:0000256" key="1">
    <source>
        <dbReference type="ARBA" id="ARBA00004651"/>
    </source>
</evidence>
<sequence length="390" mass="44154">MLLIRLVRVYVPLVLLSIVALMPQPTHFGVWALLFVTFASVSYAIWNYESFISQVKAQKKTIEHLSQTQEIQLDGYHSLEPLFAQSLPVWSRHIDLANVQLTDSVTQLSQQFGDLVTQLSQALSFSQGSTLKDERNLMSEIERCRAMLSKAVDELRESQKTREHMLDEMRSLDQYTVDLKKMATDVVGIAEKTNLLALNAAIESARAGEAGRGFAVVADEVRNLSQRSREIASSMTEKVNVVSDAINTTFKTAEMAIAAESEQMEQTEQRIDYVINHFQDMAQTLQQQSERLKEDAFSVKETISSVIVKLQFQDRVSQILEQISTNLKELSDSLELLKQDSNHAIAGELSPQKWLEKMTKNYTMIEQHESHKGKVTEVKSKVTSTDITFF</sequence>
<evidence type="ECO:0000256" key="7">
    <source>
        <dbReference type="ARBA" id="ARBA00023136"/>
    </source>
</evidence>
<dbReference type="GeneID" id="83860147"/>
<dbReference type="OrthoDB" id="9765653at2"/>
<evidence type="ECO:0000313" key="16">
    <source>
        <dbReference type="Proteomes" id="UP000078309"/>
    </source>
</evidence>
<evidence type="ECO:0000256" key="4">
    <source>
        <dbReference type="ARBA" id="ARBA00022500"/>
    </source>
</evidence>
<dbReference type="Proteomes" id="UP000078309">
    <property type="component" value="Unassembled WGS sequence"/>
</dbReference>
<evidence type="ECO:0000313" key="18">
    <source>
        <dbReference type="Proteomes" id="UP000722957"/>
    </source>
</evidence>
<feature type="transmembrane region" description="Helical" evidence="11">
    <location>
        <begin position="7"/>
        <end position="22"/>
    </location>
</feature>
<dbReference type="OMA" id="MPIWAKQ"/>
<dbReference type="SMART" id="SM00283">
    <property type="entry name" value="MA"/>
    <property type="match status" value="1"/>
</dbReference>
<accession>A0A191W405</accession>
<evidence type="ECO:0000256" key="9">
    <source>
        <dbReference type="PROSITE-ProRule" id="PRU00284"/>
    </source>
</evidence>
<dbReference type="PANTHER" id="PTHR32089:SF39">
    <property type="entry name" value="METHYL-ACCEPTING CHEMOTAXIS PROTEIN HLYB"/>
    <property type="match status" value="1"/>
</dbReference>
<feature type="transmembrane region" description="Helical" evidence="11">
    <location>
        <begin position="28"/>
        <end position="46"/>
    </location>
</feature>
<dbReference type="Proteomes" id="UP000722957">
    <property type="component" value="Unassembled WGS sequence"/>
</dbReference>
<evidence type="ECO:0000313" key="15">
    <source>
        <dbReference type="EMBL" id="MBT2917952.1"/>
    </source>
</evidence>
<dbReference type="Proteomes" id="UP000256923">
    <property type="component" value="Chromosome 1"/>
</dbReference>
<accession>A0A1E5FI06</accession>